<comment type="caution">
    <text evidence="9">The sequence shown here is derived from an EMBL/GenBank/DDBJ whole genome shotgun (WGS) entry which is preliminary data.</text>
</comment>
<evidence type="ECO:0000256" key="7">
    <source>
        <dbReference type="ARBA" id="ARBA00023136"/>
    </source>
</evidence>
<feature type="transmembrane region" description="Helical" evidence="8">
    <location>
        <begin position="294"/>
        <end position="317"/>
    </location>
</feature>
<evidence type="ECO:0000256" key="5">
    <source>
        <dbReference type="ARBA" id="ARBA00022692"/>
    </source>
</evidence>
<evidence type="ECO:0000256" key="4">
    <source>
        <dbReference type="ARBA" id="ARBA00022475"/>
    </source>
</evidence>
<feature type="transmembrane region" description="Helical" evidence="8">
    <location>
        <begin position="107"/>
        <end position="128"/>
    </location>
</feature>
<feature type="transmembrane region" description="Helical" evidence="8">
    <location>
        <begin position="6"/>
        <end position="31"/>
    </location>
</feature>
<protein>
    <submittedName>
        <fullName evidence="9">AEC family permease</fullName>
    </submittedName>
</protein>
<reference evidence="9 10" key="1">
    <citation type="journal article" date="2015" name="Genome Announc.">
        <title>Expanding the biotechnology potential of lactobacilli through comparative genomics of 213 strains and associated genera.</title>
        <authorList>
            <person name="Sun Z."/>
            <person name="Harris H.M."/>
            <person name="McCann A."/>
            <person name="Guo C."/>
            <person name="Argimon S."/>
            <person name="Zhang W."/>
            <person name="Yang X."/>
            <person name="Jeffery I.B."/>
            <person name="Cooney J.C."/>
            <person name="Kagawa T.F."/>
            <person name="Liu W."/>
            <person name="Song Y."/>
            <person name="Salvetti E."/>
            <person name="Wrobel A."/>
            <person name="Rasinkangas P."/>
            <person name="Parkhill J."/>
            <person name="Rea M.C."/>
            <person name="O'Sullivan O."/>
            <person name="Ritari J."/>
            <person name="Douillard F.P."/>
            <person name="Paul Ross R."/>
            <person name="Yang R."/>
            <person name="Briner A.E."/>
            <person name="Felis G.E."/>
            <person name="de Vos W.M."/>
            <person name="Barrangou R."/>
            <person name="Klaenhammer T.R."/>
            <person name="Caufield P.W."/>
            <person name="Cui Y."/>
            <person name="Zhang H."/>
            <person name="O'Toole P.W."/>
        </authorList>
    </citation>
    <scope>NUCLEOTIDE SEQUENCE [LARGE SCALE GENOMIC DNA]</scope>
    <source>
        <strain evidence="9 10">JCM 17355</strain>
    </source>
</reference>
<keyword evidence="4" id="KW-1003">Cell membrane</keyword>
<evidence type="ECO:0000313" key="9">
    <source>
        <dbReference type="EMBL" id="KRK90772.1"/>
    </source>
</evidence>
<evidence type="ECO:0000256" key="6">
    <source>
        <dbReference type="ARBA" id="ARBA00022989"/>
    </source>
</evidence>
<evidence type="ECO:0000256" key="2">
    <source>
        <dbReference type="ARBA" id="ARBA00010145"/>
    </source>
</evidence>
<dbReference type="PANTHER" id="PTHR36838:SF1">
    <property type="entry name" value="SLR1864 PROTEIN"/>
    <property type="match status" value="1"/>
</dbReference>
<feature type="transmembrane region" description="Helical" evidence="8">
    <location>
        <begin position="77"/>
        <end position="95"/>
    </location>
</feature>
<feature type="transmembrane region" description="Helical" evidence="8">
    <location>
        <begin position="176"/>
        <end position="194"/>
    </location>
</feature>
<evidence type="ECO:0000313" key="10">
    <source>
        <dbReference type="Proteomes" id="UP000051379"/>
    </source>
</evidence>
<comment type="similarity">
    <text evidence="2">Belongs to the auxin efflux carrier (TC 2.A.69) family.</text>
</comment>
<dbReference type="InterPro" id="IPR004776">
    <property type="entry name" value="Mem_transp_PIN-like"/>
</dbReference>
<gene>
    <name evidence="9" type="ORF">FC88_GL001718</name>
</gene>
<keyword evidence="5 8" id="KW-0812">Transmembrane</keyword>
<proteinExistence type="inferred from homology"/>
<dbReference type="InterPro" id="IPR038770">
    <property type="entry name" value="Na+/solute_symporter_sf"/>
</dbReference>
<dbReference type="Proteomes" id="UP000051379">
    <property type="component" value="Unassembled WGS sequence"/>
</dbReference>
<evidence type="ECO:0000256" key="3">
    <source>
        <dbReference type="ARBA" id="ARBA00022448"/>
    </source>
</evidence>
<dbReference type="EMBL" id="AZDO01000140">
    <property type="protein sequence ID" value="KRK90772.1"/>
    <property type="molecule type" value="Genomic_DNA"/>
</dbReference>
<comment type="subcellular location">
    <subcellularLocation>
        <location evidence="1">Cell membrane</location>
        <topology evidence="1">Multi-pass membrane protein</topology>
    </subcellularLocation>
</comment>
<keyword evidence="3" id="KW-0813">Transport</keyword>
<keyword evidence="10" id="KW-1185">Reference proteome</keyword>
<dbReference type="PANTHER" id="PTHR36838">
    <property type="entry name" value="AUXIN EFFLUX CARRIER FAMILY PROTEIN"/>
    <property type="match status" value="1"/>
</dbReference>
<dbReference type="Pfam" id="PF03547">
    <property type="entry name" value="Mem_trans"/>
    <property type="match status" value="1"/>
</dbReference>
<name>A0ABR5P3N9_9LACO</name>
<accession>A0ABR5P3N9</accession>
<sequence length="318" mass="35076">MKGVLYMGVFFSSISGILIIIGLIAVGYGLSALGWFDDKSTRLIAKIVTQVALPAYMISTITKDFTAKKLIKLLPDLGVPVLSMTILIFISILLIKVLKIDPKHKGLFSSMFFNSNTVFVGLPVNMALFGEKSLPYVLVYYMANTTFFWTLGTYLIQMDGEVKGHFKLKTTLKKVFSPPLLGFIIGLILVMLHIQLPKFLISDFQYLGGLTIPLSMIFIGISIYNAGLKNVSFHKDNLAILFGRFLCAPLLMAGLFLFIPATPLMKQVFIVQAAMPVMTNAPVVANLYHADSDYAAIMVTETTLLSLIVVPIIMTIIK</sequence>
<feature type="transmembrane region" description="Helical" evidence="8">
    <location>
        <begin position="206"/>
        <end position="226"/>
    </location>
</feature>
<feature type="transmembrane region" description="Helical" evidence="8">
    <location>
        <begin position="134"/>
        <end position="156"/>
    </location>
</feature>
<organism evidence="9 10">
    <name type="scientific">Companilactobacillus futsaii JCM 17355</name>
    <dbReference type="NCBI Taxonomy" id="1423818"/>
    <lineage>
        <taxon>Bacteria</taxon>
        <taxon>Bacillati</taxon>
        <taxon>Bacillota</taxon>
        <taxon>Bacilli</taxon>
        <taxon>Lactobacillales</taxon>
        <taxon>Lactobacillaceae</taxon>
        <taxon>Companilactobacillus</taxon>
    </lineage>
</organism>
<evidence type="ECO:0000256" key="8">
    <source>
        <dbReference type="SAM" id="Phobius"/>
    </source>
</evidence>
<feature type="transmembrane region" description="Helical" evidence="8">
    <location>
        <begin position="238"/>
        <end position="259"/>
    </location>
</feature>
<evidence type="ECO:0000256" key="1">
    <source>
        <dbReference type="ARBA" id="ARBA00004651"/>
    </source>
</evidence>
<keyword evidence="6 8" id="KW-1133">Transmembrane helix</keyword>
<dbReference type="Gene3D" id="1.20.1530.20">
    <property type="match status" value="1"/>
</dbReference>
<keyword evidence="7 8" id="KW-0472">Membrane</keyword>